<dbReference type="PANTHER" id="PTHR10579">
    <property type="entry name" value="CALCIUM-ACTIVATED CHLORIDE CHANNEL REGULATOR"/>
    <property type="match status" value="1"/>
</dbReference>
<dbReference type="Pfam" id="PF12450">
    <property type="entry name" value="vWF_A"/>
    <property type="match status" value="1"/>
</dbReference>
<dbReference type="Proteomes" id="UP000278327">
    <property type="component" value="Unassembled WGS sequence"/>
</dbReference>
<dbReference type="InterPro" id="IPR002035">
    <property type="entry name" value="VWF_A"/>
</dbReference>
<dbReference type="SUPFAM" id="SSF53300">
    <property type="entry name" value="vWA-like"/>
    <property type="match status" value="1"/>
</dbReference>
<dbReference type="Pfam" id="PF00092">
    <property type="entry name" value="VWA"/>
    <property type="match status" value="1"/>
</dbReference>
<keyword evidence="3" id="KW-1185">Reference proteome</keyword>
<dbReference type="PROSITE" id="PS50234">
    <property type="entry name" value="VWFA"/>
    <property type="match status" value="1"/>
</dbReference>
<dbReference type="Pfam" id="PF12034">
    <property type="entry name" value="YfbK_C"/>
    <property type="match status" value="1"/>
</dbReference>
<gene>
    <name evidence="2" type="ORF">DMP10_06970</name>
</gene>
<dbReference type="InterPro" id="IPR036465">
    <property type="entry name" value="vWFA_dom_sf"/>
</dbReference>
<organism evidence="2 3">
    <name type="scientific">Adlercreutzia equolifaciens subsp. celatus DSM 18785</name>
    <dbReference type="NCBI Taxonomy" id="1121021"/>
    <lineage>
        <taxon>Bacteria</taxon>
        <taxon>Bacillati</taxon>
        <taxon>Actinomycetota</taxon>
        <taxon>Coriobacteriia</taxon>
        <taxon>Eggerthellales</taxon>
        <taxon>Eggerthellaceae</taxon>
        <taxon>Adlercreutzia</taxon>
    </lineage>
</organism>
<dbReference type="EMBL" id="QICA01000010">
    <property type="protein sequence ID" value="RNL37727.1"/>
    <property type="molecule type" value="Genomic_DNA"/>
</dbReference>
<evidence type="ECO:0000313" key="3">
    <source>
        <dbReference type="Proteomes" id="UP000278327"/>
    </source>
</evidence>
<dbReference type="InterPro" id="IPR051266">
    <property type="entry name" value="CLCR"/>
</dbReference>
<evidence type="ECO:0000259" key="1">
    <source>
        <dbReference type="PROSITE" id="PS50234"/>
    </source>
</evidence>
<dbReference type="Gene3D" id="3.40.50.410">
    <property type="entry name" value="von Willebrand factor, type A domain"/>
    <property type="match status" value="1"/>
</dbReference>
<name>A0A3N0AS88_9ACTN</name>
<dbReference type="PANTHER" id="PTHR10579:SF43">
    <property type="entry name" value="ZINC FINGER (C3HC4-TYPE RING FINGER) FAMILY PROTEIN"/>
    <property type="match status" value="1"/>
</dbReference>
<dbReference type="InterPro" id="IPR021908">
    <property type="entry name" value="YfbK_C"/>
</dbReference>
<comment type="caution">
    <text evidence="2">The sequence shown here is derived from an EMBL/GenBank/DDBJ whole genome shotgun (WGS) entry which is preliminary data.</text>
</comment>
<dbReference type="AlphaFoldDB" id="A0A3N0AS88"/>
<proteinExistence type="predicted"/>
<evidence type="ECO:0000313" key="2">
    <source>
        <dbReference type="EMBL" id="RNL37727.1"/>
    </source>
</evidence>
<sequence>MRACGRLLRRGLHRRRRADFVSAAEQPLSTLSADADTASYANLRRLVRSGAGLGTIDPGAVRIEEMLNYFDYDYAAPAEGEDFALTARAGACPWNAESELVVLGLTEGQAVAEAPPTNLVLLVDVSGSMGDAEKLPLLKESMARIVKGLRAEDRVSIVTYSGVEEVVLKGASGDDAEAILGAINGLEAAGSTNGEAGLSMAYRVAEETHIDGGVNRIVMASDGDLNVGISSEDELNAFVSEKRGQGTYLSVLGFGSGNYQDAKMETLADHGNGSYHYIDSADEAARVYERFLAAGAVPVADDVKLQVEFDPRMAESYRPIGYANRTMADEDFRNDRADAGELCAGAELTVAYEVVLTDEGRRREGDEPWLTCAVRHQPAGERAGEAPAEQRFAVGRESWFAEPGDDWSLAAAVVEFGMLARDSEFVGTVTADDAAALAESSASSLDTTDRAARRELADLIRQASRNAAFDGVVAAS</sequence>
<accession>A0A3N0AS88</accession>
<dbReference type="SMART" id="SM00327">
    <property type="entry name" value="VWA"/>
    <property type="match status" value="1"/>
</dbReference>
<protein>
    <submittedName>
        <fullName evidence="2">VWA domain-containing protein</fullName>
    </submittedName>
</protein>
<dbReference type="InterPro" id="IPR022156">
    <property type="entry name" value="Uncharacterised_YfbK_N"/>
</dbReference>
<reference evidence="2 3" key="1">
    <citation type="journal article" date="2019" name="Microbiol. Resour. Announc.">
        <title>Draft Genome Sequences of Type Strains of Gordonibacter faecihominis, Paraeggerthella hongkongensis, Parvibacter caecicola,Slackia equolifaciens, Slackia faecicanis, and Slackia isoflavoniconvertens.</title>
        <authorList>
            <person name="Danylec N."/>
            <person name="Stoll D.A."/>
            <person name="Dotsch A."/>
            <person name="Huch M."/>
        </authorList>
    </citation>
    <scope>NUCLEOTIDE SEQUENCE [LARGE SCALE GENOMIC DNA]</scope>
    <source>
        <strain evidence="2 3">DSM 18785</strain>
    </source>
</reference>
<feature type="domain" description="VWFA" evidence="1">
    <location>
        <begin position="118"/>
        <end position="303"/>
    </location>
</feature>